<dbReference type="InterPro" id="IPR011761">
    <property type="entry name" value="ATP-grasp"/>
</dbReference>
<dbReference type="Pfam" id="PF02844">
    <property type="entry name" value="GARS_N"/>
    <property type="match status" value="1"/>
</dbReference>
<comment type="similarity">
    <text evidence="11 14">Belongs to the GARS family.</text>
</comment>
<evidence type="ECO:0000256" key="6">
    <source>
        <dbReference type="ARBA" id="ARBA00022723"/>
    </source>
</evidence>
<dbReference type="InterPro" id="IPR020559">
    <property type="entry name" value="PRibGlycinamide_synth_CS"/>
</dbReference>
<evidence type="ECO:0000256" key="10">
    <source>
        <dbReference type="ARBA" id="ARBA00023211"/>
    </source>
</evidence>
<gene>
    <name evidence="14" type="primary">purD</name>
    <name evidence="17" type="ORF">SAMN04488087_0438</name>
</gene>
<dbReference type="Pfam" id="PF02843">
    <property type="entry name" value="GARS_C"/>
    <property type="match status" value="1"/>
</dbReference>
<dbReference type="GO" id="GO:0004637">
    <property type="term" value="F:phosphoribosylamine-glycine ligase activity"/>
    <property type="evidence" value="ECO:0007669"/>
    <property type="project" value="UniProtKB-UniRule"/>
</dbReference>
<comment type="pathway">
    <text evidence="3 14">Purine metabolism; IMP biosynthesis via de novo pathway; N(1)-(5-phospho-D-ribosyl)glycinamide from 5-phospho-alpha-D-ribose 1-diphosphate: step 2/2.</text>
</comment>
<evidence type="ECO:0000256" key="12">
    <source>
        <dbReference type="ARBA" id="ARBA00042242"/>
    </source>
</evidence>
<dbReference type="NCBIfam" id="TIGR00877">
    <property type="entry name" value="purD"/>
    <property type="match status" value="1"/>
</dbReference>
<keyword evidence="18" id="KW-1185">Reference proteome</keyword>
<reference evidence="18" key="1">
    <citation type="submission" date="2016-11" db="EMBL/GenBank/DDBJ databases">
        <authorList>
            <person name="Varghese N."/>
            <person name="Submissions S."/>
        </authorList>
    </citation>
    <scope>NUCLEOTIDE SEQUENCE [LARGE SCALE GENOMIC DNA]</scope>
    <source>
        <strain evidence="18">DSM 22212</strain>
    </source>
</reference>
<dbReference type="SMART" id="SM01210">
    <property type="entry name" value="GARS_C"/>
    <property type="match status" value="1"/>
</dbReference>
<keyword evidence="7 15" id="KW-0547">Nucleotide-binding</keyword>
<comment type="cofactor">
    <cofactor evidence="2">
        <name>Mg(2+)</name>
        <dbReference type="ChEBI" id="CHEBI:18420"/>
    </cofactor>
</comment>
<dbReference type="PANTHER" id="PTHR43472:SF1">
    <property type="entry name" value="PHOSPHORIBOSYLAMINE--GLYCINE LIGASE, CHLOROPLASTIC"/>
    <property type="match status" value="1"/>
</dbReference>
<evidence type="ECO:0000313" key="18">
    <source>
        <dbReference type="Proteomes" id="UP000185812"/>
    </source>
</evidence>
<protein>
    <recommendedName>
        <fullName evidence="4 14">Phosphoribosylamine--glycine ligase</fullName>
        <ecNumber evidence="4 14">6.3.4.13</ecNumber>
    </recommendedName>
    <alternativeName>
        <fullName evidence="14">GARS</fullName>
    </alternativeName>
    <alternativeName>
        <fullName evidence="12 14">Glycinamide ribonucleotide synthetase</fullName>
    </alternativeName>
    <alternativeName>
        <fullName evidence="13 14">Phosphoribosylglycinamide synthetase</fullName>
    </alternativeName>
</protein>
<name>A0A1M6Q2M2_9BACT</name>
<dbReference type="GO" id="GO:0005524">
    <property type="term" value="F:ATP binding"/>
    <property type="evidence" value="ECO:0007669"/>
    <property type="project" value="UniProtKB-UniRule"/>
</dbReference>
<keyword evidence="5 14" id="KW-0436">Ligase</keyword>
<dbReference type="Pfam" id="PF01071">
    <property type="entry name" value="GARS_A"/>
    <property type="match status" value="1"/>
</dbReference>
<dbReference type="GO" id="GO:0046872">
    <property type="term" value="F:metal ion binding"/>
    <property type="evidence" value="ECO:0007669"/>
    <property type="project" value="UniProtKB-KW"/>
</dbReference>
<dbReference type="FunFam" id="3.90.600.10:FF:000001">
    <property type="entry name" value="Trifunctional purine biosynthetic protein adenosine-3"/>
    <property type="match status" value="1"/>
</dbReference>
<feature type="domain" description="ATP-grasp" evidence="16">
    <location>
        <begin position="107"/>
        <end position="315"/>
    </location>
</feature>
<dbReference type="GO" id="GO:0006189">
    <property type="term" value="P:'de novo' IMP biosynthetic process"/>
    <property type="evidence" value="ECO:0007669"/>
    <property type="project" value="UniProtKB-UniRule"/>
</dbReference>
<dbReference type="FunFam" id="3.30.470.20:FF:000018">
    <property type="entry name" value="Trifunctional purine biosynthetic protein adenosine-3"/>
    <property type="match status" value="1"/>
</dbReference>
<dbReference type="EC" id="6.3.4.13" evidence="4 14"/>
<dbReference type="InterPro" id="IPR037123">
    <property type="entry name" value="PRibGlycinamide_synth_C_sf"/>
</dbReference>
<evidence type="ECO:0000256" key="13">
    <source>
        <dbReference type="ARBA" id="ARBA00042864"/>
    </source>
</evidence>
<comment type="cofactor">
    <cofactor evidence="1">
        <name>Mn(2+)</name>
        <dbReference type="ChEBI" id="CHEBI:29035"/>
    </cofactor>
</comment>
<organism evidence="17 18">
    <name type="scientific">Rhodothermus profundi</name>
    <dbReference type="NCBI Taxonomy" id="633813"/>
    <lineage>
        <taxon>Bacteria</taxon>
        <taxon>Pseudomonadati</taxon>
        <taxon>Rhodothermota</taxon>
        <taxon>Rhodothermia</taxon>
        <taxon>Rhodothermales</taxon>
        <taxon>Rhodothermaceae</taxon>
        <taxon>Rhodothermus</taxon>
    </lineage>
</organism>
<dbReference type="InterPro" id="IPR020561">
    <property type="entry name" value="PRibGlycinamid_synth_ATP-grasp"/>
</dbReference>
<keyword evidence="8 14" id="KW-0658">Purine biosynthesis</keyword>
<dbReference type="InterPro" id="IPR020562">
    <property type="entry name" value="PRibGlycinamide_synth_N"/>
</dbReference>
<dbReference type="SUPFAM" id="SSF56059">
    <property type="entry name" value="Glutathione synthetase ATP-binding domain-like"/>
    <property type="match status" value="1"/>
</dbReference>
<keyword evidence="9 15" id="KW-0067">ATP-binding</keyword>
<dbReference type="PANTHER" id="PTHR43472">
    <property type="entry name" value="PHOSPHORIBOSYLAMINE--GLYCINE LIGASE"/>
    <property type="match status" value="1"/>
</dbReference>
<evidence type="ECO:0000256" key="4">
    <source>
        <dbReference type="ARBA" id="ARBA00013255"/>
    </source>
</evidence>
<evidence type="ECO:0000259" key="16">
    <source>
        <dbReference type="PROSITE" id="PS50975"/>
    </source>
</evidence>
<dbReference type="InterPro" id="IPR013815">
    <property type="entry name" value="ATP_grasp_subdomain_1"/>
</dbReference>
<evidence type="ECO:0000313" key="17">
    <source>
        <dbReference type="EMBL" id="SHK14444.1"/>
    </source>
</evidence>
<dbReference type="InterPro" id="IPR020560">
    <property type="entry name" value="PRibGlycinamide_synth_C-dom"/>
</dbReference>
<evidence type="ECO:0000256" key="3">
    <source>
        <dbReference type="ARBA" id="ARBA00005174"/>
    </source>
</evidence>
<dbReference type="InterPro" id="IPR011054">
    <property type="entry name" value="Rudment_hybrid_motif"/>
</dbReference>
<dbReference type="PROSITE" id="PS00184">
    <property type="entry name" value="GARS"/>
    <property type="match status" value="1"/>
</dbReference>
<proteinExistence type="inferred from homology"/>
<dbReference type="SMART" id="SM01209">
    <property type="entry name" value="GARS_A"/>
    <property type="match status" value="1"/>
</dbReference>
<dbReference type="InterPro" id="IPR000115">
    <property type="entry name" value="PRibGlycinamide_synth"/>
</dbReference>
<dbReference type="SUPFAM" id="SSF51246">
    <property type="entry name" value="Rudiment single hybrid motif"/>
    <property type="match status" value="1"/>
</dbReference>
<dbReference type="HAMAP" id="MF_00138">
    <property type="entry name" value="GARS"/>
    <property type="match status" value="1"/>
</dbReference>
<dbReference type="Gene3D" id="3.40.50.20">
    <property type="match status" value="1"/>
</dbReference>
<dbReference type="Proteomes" id="UP000185812">
    <property type="component" value="Unassembled WGS sequence"/>
</dbReference>
<sequence length="433" mass="45651">MRILVLGSGGREHAITWALAQSPQRPELFIAPGNPGTAALGTNVPIAATDAANLRKLVRDQGIELVVVGPEQPLVEGVADALRAEGARVVGPSAAAARLEGSKAFAKAFMQRHGIPTAPHRTFSSEHFDEALAYIDQHPEPLVVKASGLAAGKGAVVCETRAEARRALRWMMEEGGLGAAGNEVVIEAFMEGEEASVFALTDGRDYVLLAPAQDHKRIGEGDTGPNTGGMGAYVPAPVVSEAVLERVAREIVEPVLAGMADEGHPYQGVLYCGLMITEDGPRVVEFNCRLGDPEAQVVLPVAEVDWVEVFDGVASGRVADLRMPPARRAAACVVLASEGYPGRYRKGLPIEGVETAAALPDVVVFHAGTQRTAEGQLVTAGGRVLGVTAMAETLTEAIRRAYEAVAHIHFEGKYYRRDIGQKGLARLAAAGQV</sequence>
<evidence type="ECO:0000256" key="14">
    <source>
        <dbReference type="HAMAP-Rule" id="MF_00138"/>
    </source>
</evidence>
<evidence type="ECO:0000256" key="8">
    <source>
        <dbReference type="ARBA" id="ARBA00022755"/>
    </source>
</evidence>
<evidence type="ECO:0000256" key="5">
    <source>
        <dbReference type="ARBA" id="ARBA00022598"/>
    </source>
</evidence>
<accession>A0A1M6Q2M2</accession>
<dbReference type="SUPFAM" id="SSF52440">
    <property type="entry name" value="PreATP-grasp domain"/>
    <property type="match status" value="1"/>
</dbReference>
<evidence type="ECO:0000256" key="2">
    <source>
        <dbReference type="ARBA" id="ARBA00001946"/>
    </source>
</evidence>
<dbReference type="AlphaFoldDB" id="A0A1M6Q2M2"/>
<evidence type="ECO:0000256" key="11">
    <source>
        <dbReference type="ARBA" id="ARBA00038345"/>
    </source>
</evidence>
<keyword evidence="6" id="KW-0479">Metal-binding</keyword>
<dbReference type="EMBL" id="FRAU01000001">
    <property type="protein sequence ID" value="SHK14444.1"/>
    <property type="molecule type" value="Genomic_DNA"/>
</dbReference>
<dbReference type="Gene3D" id="3.30.1490.20">
    <property type="entry name" value="ATP-grasp fold, A domain"/>
    <property type="match status" value="1"/>
</dbReference>
<dbReference type="GO" id="GO:0009113">
    <property type="term" value="P:purine nucleobase biosynthetic process"/>
    <property type="evidence" value="ECO:0007669"/>
    <property type="project" value="InterPro"/>
</dbReference>
<dbReference type="RefSeq" id="WP_072714308.1">
    <property type="nucleotide sequence ID" value="NZ_FRAU01000001.1"/>
</dbReference>
<comment type="catalytic activity">
    <reaction evidence="14">
        <text>5-phospho-beta-D-ribosylamine + glycine + ATP = N(1)-(5-phospho-beta-D-ribosyl)glycinamide + ADP + phosphate + H(+)</text>
        <dbReference type="Rhea" id="RHEA:17453"/>
        <dbReference type="ChEBI" id="CHEBI:15378"/>
        <dbReference type="ChEBI" id="CHEBI:30616"/>
        <dbReference type="ChEBI" id="CHEBI:43474"/>
        <dbReference type="ChEBI" id="CHEBI:57305"/>
        <dbReference type="ChEBI" id="CHEBI:58681"/>
        <dbReference type="ChEBI" id="CHEBI:143788"/>
        <dbReference type="ChEBI" id="CHEBI:456216"/>
        <dbReference type="EC" id="6.3.4.13"/>
    </reaction>
</comment>
<dbReference type="Gene3D" id="3.90.600.10">
    <property type="entry name" value="Phosphoribosylglycinamide synthetase, C-terminal domain"/>
    <property type="match status" value="1"/>
</dbReference>
<evidence type="ECO:0000256" key="7">
    <source>
        <dbReference type="ARBA" id="ARBA00022741"/>
    </source>
</evidence>
<dbReference type="Gene3D" id="3.30.470.20">
    <property type="entry name" value="ATP-grasp fold, B domain"/>
    <property type="match status" value="1"/>
</dbReference>
<dbReference type="PROSITE" id="PS50975">
    <property type="entry name" value="ATP_GRASP"/>
    <property type="match status" value="1"/>
</dbReference>
<keyword evidence="10" id="KW-0464">Manganese</keyword>
<evidence type="ECO:0000256" key="15">
    <source>
        <dbReference type="PROSITE-ProRule" id="PRU00409"/>
    </source>
</evidence>
<dbReference type="OrthoDB" id="9807240at2"/>
<dbReference type="InterPro" id="IPR016185">
    <property type="entry name" value="PreATP-grasp_dom_sf"/>
</dbReference>
<evidence type="ECO:0000256" key="1">
    <source>
        <dbReference type="ARBA" id="ARBA00001936"/>
    </source>
</evidence>
<dbReference type="STRING" id="633813.SAMN04488087_0438"/>
<dbReference type="UniPathway" id="UPA00074">
    <property type="reaction ID" value="UER00125"/>
</dbReference>
<evidence type="ECO:0000256" key="9">
    <source>
        <dbReference type="ARBA" id="ARBA00022840"/>
    </source>
</evidence>